<accession>A0A803P3D6</accession>
<dbReference type="AlphaFoldDB" id="A0A803P3D6"/>
<keyword evidence="2" id="KW-1185">Reference proteome</keyword>
<proteinExistence type="predicted"/>
<reference evidence="1" key="1">
    <citation type="submission" date="2018-11" db="EMBL/GenBank/DDBJ databases">
        <authorList>
            <person name="Grassa J C."/>
        </authorList>
    </citation>
    <scope>NUCLEOTIDE SEQUENCE [LARGE SCALE GENOMIC DNA]</scope>
</reference>
<evidence type="ECO:0000313" key="2">
    <source>
        <dbReference type="Proteomes" id="UP000596661"/>
    </source>
</evidence>
<dbReference type="EnsemblPlants" id="evm.model.02.96">
    <property type="protein sequence ID" value="cds.evm.model.02.96"/>
    <property type="gene ID" value="evm.TU.02.96"/>
</dbReference>
<sequence>MAAPRASLFGGLSGWWTKIWSLNLPPNVSVTVPSTCQLVDVPVGESRPRTTPLQAVLKWKPPLLGFLKVNTDATISSLGNCSGLGMVIRDHLGIDIASTS</sequence>
<reference evidence="1" key="2">
    <citation type="submission" date="2021-03" db="UniProtKB">
        <authorList>
            <consortium name="EnsemblPlants"/>
        </authorList>
    </citation>
    <scope>IDENTIFICATION</scope>
</reference>
<dbReference type="Gramene" id="evm.model.02.96">
    <property type="protein sequence ID" value="cds.evm.model.02.96"/>
    <property type="gene ID" value="evm.TU.02.96"/>
</dbReference>
<dbReference type="EMBL" id="UZAU01000086">
    <property type="status" value="NOT_ANNOTATED_CDS"/>
    <property type="molecule type" value="Genomic_DNA"/>
</dbReference>
<protein>
    <submittedName>
        <fullName evidence="1">Uncharacterized protein</fullName>
    </submittedName>
</protein>
<organism evidence="1 2">
    <name type="scientific">Cannabis sativa</name>
    <name type="common">Hemp</name>
    <name type="synonym">Marijuana</name>
    <dbReference type="NCBI Taxonomy" id="3483"/>
    <lineage>
        <taxon>Eukaryota</taxon>
        <taxon>Viridiplantae</taxon>
        <taxon>Streptophyta</taxon>
        <taxon>Embryophyta</taxon>
        <taxon>Tracheophyta</taxon>
        <taxon>Spermatophyta</taxon>
        <taxon>Magnoliopsida</taxon>
        <taxon>eudicotyledons</taxon>
        <taxon>Gunneridae</taxon>
        <taxon>Pentapetalae</taxon>
        <taxon>rosids</taxon>
        <taxon>fabids</taxon>
        <taxon>Rosales</taxon>
        <taxon>Cannabaceae</taxon>
        <taxon>Cannabis</taxon>
    </lineage>
</organism>
<dbReference type="Proteomes" id="UP000596661">
    <property type="component" value="Chromosome 2"/>
</dbReference>
<evidence type="ECO:0000313" key="1">
    <source>
        <dbReference type="EnsemblPlants" id="cds.evm.model.02.96"/>
    </source>
</evidence>
<name>A0A803P3D6_CANSA</name>